<evidence type="ECO:0000313" key="1">
    <source>
        <dbReference type="EMBL" id="KAH9373888.1"/>
    </source>
</evidence>
<evidence type="ECO:0000313" key="2">
    <source>
        <dbReference type="Proteomes" id="UP000821853"/>
    </source>
</evidence>
<sequence length="116" mass="12838">MFHLLGDQLKNSQPAPAAQPNLPNLESLKQEICASFRTSLVAAIKEQVISILQQEITNQIQQRVRQAMQQNVIPQLQQYISAEVHRAVSDVTTSLPNIIRSTLQCQLQVPPAAALS</sequence>
<dbReference type="AlphaFoldDB" id="A0A9J6GH96"/>
<organism evidence="1 2">
    <name type="scientific">Haemaphysalis longicornis</name>
    <name type="common">Bush tick</name>
    <dbReference type="NCBI Taxonomy" id="44386"/>
    <lineage>
        <taxon>Eukaryota</taxon>
        <taxon>Metazoa</taxon>
        <taxon>Ecdysozoa</taxon>
        <taxon>Arthropoda</taxon>
        <taxon>Chelicerata</taxon>
        <taxon>Arachnida</taxon>
        <taxon>Acari</taxon>
        <taxon>Parasitiformes</taxon>
        <taxon>Ixodida</taxon>
        <taxon>Ixodoidea</taxon>
        <taxon>Ixodidae</taxon>
        <taxon>Haemaphysalinae</taxon>
        <taxon>Haemaphysalis</taxon>
    </lineage>
</organism>
<reference evidence="1 2" key="1">
    <citation type="journal article" date="2020" name="Cell">
        <title>Large-Scale Comparative Analyses of Tick Genomes Elucidate Their Genetic Diversity and Vector Capacities.</title>
        <authorList>
            <consortium name="Tick Genome and Microbiome Consortium (TIGMIC)"/>
            <person name="Jia N."/>
            <person name="Wang J."/>
            <person name="Shi W."/>
            <person name="Du L."/>
            <person name="Sun Y."/>
            <person name="Zhan W."/>
            <person name="Jiang J.F."/>
            <person name="Wang Q."/>
            <person name="Zhang B."/>
            <person name="Ji P."/>
            <person name="Bell-Sakyi L."/>
            <person name="Cui X.M."/>
            <person name="Yuan T.T."/>
            <person name="Jiang B.G."/>
            <person name="Yang W.F."/>
            <person name="Lam T.T."/>
            <person name="Chang Q.C."/>
            <person name="Ding S.J."/>
            <person name="Wang X.J."/>
            <person name="Zhu J.G."/>
            <person name="Ruan X.D."/>
            <person name="Zhao L."/>
            <person name="Wei J.T."/>
            <person name="Ye R.Z."/>
            <person name="Que T.C."/>
            <person name="Du C.H."/>
            <person name="Zhou Y.H."/>
            <person name="Cheng J.X."/>
            <person name="Dai P.F."/>
            <person name="Guo W.B."/>
            <person name="Han X.H."/>
            <person name="Huang E.J."/>
            <person name="Li L.F."/>
            <person name="Wei W."/>
            <person name="Gao Y.C."/>
            <person name="Liu J.Z."/>
            <person name="Shao H.Z."/>
            <person name="Wang X."/>
            <person name="Wang C.C."/>
            <person name="Yang T.C."/>
            <person name="Huo Q.B."/>
            <person name="Li W."/>
            <person name="Chen H.Y."/>
            <person name="Chen S.E."/>
            <person name="Zhou L.G."/>
            <person name="Ni X.B."/>
            <person name="Tian J.H."/>
            <person name="Sheng Y."/>
            <person name="Liu T."/>
            <person name="Pan Y.S."/>
            <person name="Xia L.Y."/>
            <person name="Li J."/>
            <person name="Zhao F."/>
            <person name="Cao W.C."/>
        </authorList>
    </citation>
    <scope>NUCLEOTIDE SEQUENCE [LARGE SCALE GENOMIC DNA]</scope>
    <source>
        <strain evidence="1">HaeL-2018</strain>
    </source>
</reference>
<comment type="caution">
    <text evidence="1">The sequence shown here is derived from an EMBL/GenBank/DDBJ whole genome shotgun (WGS) entry which is preliminary data.</text>
</comment>
<protein>
    <submittedName>
        <fullName evidence="1">Uncharacterized protein</fullName>
    </submittedName>
</protein>
<dbReference type="VEuPathDB" id="VectorBase:HLOH_055446"/>
<accession>A0A9J6GH96</accession>
<proteinExistence type="predicted"/>
<name>A0A9J6GH96_HAELO</name>
<keyword evidence="2" id="KW-1185">Reference proteome</keyword>
<gene>
    <name evidence="1" type="ORF">HPB48_022131</name>
</gene>
<dbReference type="EMBL" id="JABSTR010000006">
    <property type="protein sequence ID" value="KAH9373888.1"/>
    <property type="molecule type" value="Genomic_DNA"/>
</dbReference>
<dbReference type="Proteomes" id="UP000821853">
    <property type="component" value="Chromosome 4"/>
</dbReference>